<dbReference type="PANTHER" id="PTHR47735:SF9">
    <property type="entry name" value="POTASSIUM VOLTAGE-GATED CHANNEL SUBFAMILY KQT MEMBER 4-LIKE ISOFORM X1"/>
    <property type="match status" value="1"/>
</dbReference>
<comment type="subcellular location">
    <subcellularLocation>
        <location evidence="1">Cell membrane</location>
        <topology evidence="1">Multi-pass membrane protein</topology>
    </subcellularLocation>
</comment>
<dbReference type="InterPro" id="IPR005821">
    <property type="entry name" value="Ion_trans_dom"/>
</dbReference>
<evidence type="ECO:0000256" key="6">
    <source>
        <dbReference type="ARBA" id="ARBA00022989"/>
    </source>
</evidence>
<evidence type="ECO:0000256" key="4">
    <source>
        <dbReference type="ARBA" id="ARBA00022692"/>
    </source>
</evidence>
<proteinExistence type="predicted"/>
<dbReference type="InterPro" id="IPR027359">
    <property type="entry name" value="Volt_channel_dom_sf"/>
</dbReference>
<keyword evidence="7" id="KW-0406">Ion transport</keyword>
<evidence type="ECO:0000256" key="12">
    <source>
        <dbReference type="SAM" id="MobiDB-lite"/>
    </source>
</evidence>
<feature type="transmembrane region" description="Helical" evidence="13">
    <location>
        <begin position="108"/>
        <end position="129"/>
    </location>
</feature>
<keyword evidence="4 13" id="KW-0812">Transmembrane</keyword>
<keyword evidence="19" id="KW-1185">Reference proteome</keyword>
<evidence type="ECO:0000259" key="15">
    <source>
        <dbReference type="Pfam" id="PF03520"/>
    </source>
</evidence>
<feature type="domain" description="Potassium channel voltage dependent KCNQ C-terminal" evidence="15">
    <location>
        <begin position="407"/>
        <end position="498"/>
    </location>
</feature>
<gene>
    <name evidence="17" type="ORF">JXQ802_LOCUS12828</name>
    <name evidence="16" type="ORF">PYM288_LOCUS3035</name>
</gene>
<feature type="region of interest" description="Disordered" evidence="12">
    <location>
        <begin position="28"/>
        <end position="47"/>
    </location>
</feature>
<evidence type="ECO:0000313" key="18">
    <source>
        <dbReference type="Proteomes" id="UP000663854"/>
    </source>
</evidence>
<evidence type="ECO:0000313" key="17">
    <source>
        <dbReference type="EMBL" id="CAF0974134.1"/>
    </source>
</evidence>
<accession>A0A813QN73</accession>
<feature type="domain" description="Ion transport" evidence="14">
    <location>
        <begin position="81"/>
        <end position="310"/>
    </location>
</feature>
<protein>
    <recommendedName>
        <fullName evidence="20">Potassium voltage-gated channel subfamily KQT member 1</fullName>
    </recommendedName>
</protein>
<dbReference type="Pfam" id="PF03520">
    <property type="entry name" value="KCNQ_channel"/>
    <property type="match status" value="1"/>
</dbReference>
<dbReference type="InterPro" id="IPR003937">
    <property type="entry name" value="K_chnl_volt-dep_KCNQ"/>
</dbReference>
<dbReference type="Proteomes" id="UP000663854">
    <property type="component" value="Unassembled WGS sequence"/>
</dbReference>
<dbReference type="GO" id="GO:0005249">
    <property type="term" value="F:voltage-gated potassium channel activity"/>
    <property type="evidence" value="ECO:0007669"/>
    <property type="project" value="InterPro"/>
</dbReference>
<keyword evidence="2" id="KW-0813">Transport</keyword>
<organism evidence="16 18">
    <name type="scientific">Rotaria sordida</name>
    <dbReference type="NCBI Taxonomy" id="392033"/>
    <lineage>
        <taxon>Eukaryota</taxon>
        <taxon>Metazoa</taxon>
        <taxon>Spiralia</taxon>
        <taxon>Gnathifera</taxon>
        <taxon>Rotifera</taxon>
        <taxon>Eurotatoria</taxon>
        <taxon>Bdelloidea</taxon>
        <taxon>Philodinida</taxon>
        <taxon>Philodinidae</taxon>
        <taxon>Rotaria</taxon>
    </lineage>
</organism>
<keyword evidence="3" id="KW-1003">Cell membrane</keyword>
<evidence type="ECO:0000256" key="10">
    <source>
        <dbReference type="ARBA" id="ARBA00034430"/>
    </source>
</evidence>
<dbReference type="EMBL" id="CAJNOL010000268">
    <property type="protein sequence ID" value="CAF0974134.1"/>
    <property type="molecule type" value="Genomic_DNA"/>
</dbReference>
<evidence type="ECO:0000256" key="2">
    <source>
        <dbReference type="ARBA" id="ARBA00022448"/>
    </source>
</evidence>
<dbReference type="InterPro" id="IPR013821">
    <property type="entry name" value="K_chnl_volt-dep_KCNQ_C"/>
</dbReference>
<dbReference type="PANTHER" id="PTHR47735">
    <property type="entry name" value="POTASSIUM VOLTAGE-GATED CHANNEL SUBFAMILY KQT MEMBER 4"/>
    <property type="match status" value="1"/>
</dbReference>
<dbReference type="Gene3D" id="1.20.120.350">
    <property type="entry name" value="Voltage-gated potassium channels. Chain C"/>
    <property type="match status" value="1"/>
</dbReference>
<dbReference type="PRINTS" id="PR00169">
    <property type="entry name" value="KCHANNEL"/>
</dbReference>
<evidence type="ECO:0000256" key="1">
    <source>
        <dbReference type="ARBA" id="ARBA00004651"/>
    </source>
</evidence>
<evidence type="ECO:0000259" key="14">
    <source>
        <dbReference type="Pfam" id="PF00520"/>
    </source>
</evidence>
<keyword evidence="8 13" id="KW-0472">Membrane</keyword>
<reference evidence="16" key="1">
    <citation type="submission" date="2021-02" db="EMBL/GenBank/DDBJ databases">
        <authorList>
            <person name="Nowell W R."/>
        </authorList>
    </citation>
    <scope>NUCLEOTIDE SEQUENCE</scope>
</reference>
<dbReference type="Pfam" id="PF00520">
    <property type="entry name" value="Ion_trans"/>
    <property type="match status" value="1"/>
</dbReference>
<feature type="transmembrane region" description="Helical" evidence="13">
    <location>
        <begin position="78"/>
        <end position="102"/>
    </location>
</feature>
<dbReference type="SUPFAM" id="SSF81324">
    <property type="entry name" value="Voltage-gated potassium channels"/>
    <property type="match status" value="1"/>
</dbReference>
<evidence type="ECO:0000256" key="5">
    <source>
        <dbReference type="ARBA" id="ARBA00022958"/>
    </source>
</evidence>
<evidence type="ECO:0000256" key="13">
    <source>
        <dbReference type="SAM" id="Phobius"/>
    </source>
</evidence>
<evidence type="ECO:0000256" key="8">
    <source>
        <dbReference type="ARBA" id="ARBA00023136"/>
    </source>
</evidence>
<dbReference type="Gene3D" id="6.10.140.1910">
    <property type="match status" value="2"/>
</dbReference>
<evidence type="ECO:0000256" key="11">
    <source>
        <dbReference type="SAM" id="Coils"/>
    </source>
</evidence>
<name>A0A813QN73_9BILA</name>
<evidence type="ECO:0000256" key="3">
    <source>
        <dbReference type="ARBA" id="ARBA00022475"/>
    </source>
</evidence>
<feature type="transmembrane region" description="Helical" evidence="13">
    <location>
        <begin position="215"/>
        <end position="236"/>
    </location>
</feature>
<comment type="caution">
    <text evidence="16">The sequence shown here is derived from an EMBL/GenBank/DDBJ whole genome shotgun (WGS) entry which is preliminary data.</text>
</comment>
<keyword evidence="6 13" id="KW-1133">Transmembrane helix</keyword>
<feature type="transmembrane region" description="Helical" evidence="13">
    <location>
        <begin position="150"/>
        <end position="171"/>
    </location>
</feature>
<evidence type="ECO:0000313" key="16">
    <source>
        <dbReference type="EMBL" id="CAF0769593.1"/>
    </source>
</evidence>
<dbReference type="EMBL" id="CAJNOH010000022">
    <property type="protein sequence ID" value="CAF0769593.1"/>
    <property type="molecule type" value="Genomic_DNA"/>
</dbReference>
<dbReference type="AlphaFoldDB" id="A0A813QN73"/>
<keyword evidence="11" id="KW-0175">Coiled coil</keyword>
<dbReference type="GO" id="GO:0008076">
    <property type="term" value="C:voltage-gated potassium channel complex"/>
    <property type="evidence" value="ECO:0007669"/>
    <property type="project" value="TreeGrafter"/>
</dbReference>
<dbReference type="Proteomes" id="UP000663870">
    <property type="component" value="Unassembled WGS sequence"/>
</dbReference>
<sequence length="547" mass="63420">MNCSSHQFMPIPTDENLSSTVPILRRGSSRVSIRSNGSDEENDLGSPLNHPMSLKRLHNPFQARVYNFLERPSGVSCFLYHFSVFVIVIGCLVYSSILTVYVEQSYSILFWIEFVLFILFLIEYIVRVWSSGCRSKYRGRHGRLLFMRKVMCIVDLCVIIGYTILLCMGISHTQFNIQLVRYVRILQILRFLHVDRRLTSWRLLGSVVYDHRYELIATLYFCFIFLIVVAYLIWLVEKDESKPASEDMFHSFADTLWWAIVTMATIGYGDKCPSTYIGKMITSCLCICGVAFWTLPSGIIGSGFALKVEQKKREKQFNRLVPAAASLIQNWWRMIAARHPHLVATWRIYRMEAKRSNKLNRHTGSTFIVNTIYNTNDILRMRNGPSPYNISSSGIPLEKVCWRKVEKVEDLDSNQRIAIRMIRVIKYHVAKRKFRQAHKPYNFKDIMDENAQGNLKVMYTLADIQRRLDQTLGLPKSYPIVLSDKEREQLTLNAKVQRLETKLTGLERQTNRVISLLEELCQRSYNEGKDVAMNRIPTVAEEIISGT</sequence>
<feature type="transmembrane region" description="Helical" evidence="13">
    <location>
        <begin position="280"/>
        <end position="306"/>
    </location>
</feature>
<feature type="coiled-coil region" evidence="11">
    <location>
        <begin position="482"/>
        <end position="509"/>
    </location>
</feature>
<evidence type="ECO:0000256" key="7">
    <source>
        <dbReference type="ARBA" id="ARBA00023065"/>
    </source>
</evidence>
<evidence type="ECO:0000256" key="9">
    <source>
        <dbReference type="ARBA" id="ARBA00023303"/>
    </source>
</evidence>
<keyword evidence="5" id="KW-0630">Potassium</keyword>
<comment type="catalytic activity">
    <reaction evidence="10">
        <text>K(+)(in) = K(+)(out)</text>
        <dbReference type="Rhea" id="RHEA:29463"/>
        <dbReference type="ChEBI" id="CHEBI:29103"/>
    </reaction>
</comment>
<evidence type="ECO:0008006" key="20">
    <source>
        <dbReference type="Google" id="ProtNLM"/>
    </source>
</evidence>
<keyword evidence="9" id="KW-0407">Ion channel</keyword>
<evidence type="ECO:0000313" key="19">
    <source>
        <dbReference type="Proteomes" id="UP000663870"/>
    </source>
</evidence>
<dbReference type="Gene3D" id="1.10.287.70">
    <property type="match status" value="1"/>
</dbReference>
<dbReference type="PRINTS" id="PR01459">
    <property type="entry name" value="KCNQCHANNEL"/>
</dbReference>